<dbReference type="InterPro" id="IPR021272">
    <property type="entry name" value="DUF2851"/>
</dbReference>
<dbReference type="EMBL" id="FOQO01000009">
    <property type="protein sequence ID" value="SFJ40358.1"/>
    <property type="molecule type" value="Genomic_DNA"/>
</dbReference>
<dbReference type="STRING" id="1477437.SAMN05444682_109210"/>
<protein>
    <recommendedName>
        <fullName evidence="3">DUF2851 domain-containing protein</fullName>
    </recommendedName>
</protein>
<dbReference type="Pfam" id="PF11013">
    <property type="entry name" value="DUF2851"/>
    <property type="match status" value="1"/>
</dbReference>
<evidence type="ECO:0000313" key="2">
    <source>
        <dbReference type="Proteomes" id="UP000198670"/>
    </source>
</evidence>
<dbReference type="Proteomes" id="UP000198670">
    <property type="component" value="Unassembled WGS sequence"/>
</dbReference>
<evidence type="ECO:0008006" key="3">
    <source>
        <dbReference type="Google" id="ProtNLM"/>
    </source>
</evidence>
<evidence type="ECO:0000313" key="1">
    <source>
        <dbReference type="EMBL" id="SFJ40358.1"/>
    </source>
</evidence>
<name>A0A1I3R1Y7_9SPHI</name>
<dbReference type="AlphaFoldDB" id="A0A1I3R1Y7"/>
<accession>A0A1I3R1Y7</accession>
<proteinExistence type="predicted"/>
<dbReference type="RefSeq" id="WP_090629207.1">
    <property type="nucleotide sequence ID" value="NZ_FOQO01000009.1"/>
</dbReference>
<sequence length="429" mass="50095">MTLPEDILHFVWKYRLYHATQLFTVSKKTLMILDTGYQNNDAGPDFLTARIRIGDTEWAGNVEIHVHASEWDAHQHSRDKVYNNVILHVVYEDDKVIRREDGTFPETFVLKPLIPKHVLAKYRELMSGMYWIPCEKLVHRVPAFHRSQWLSRLLVERFEHKIAAIYELLAEQHGSWEDTCYLWAARSFGFKVNAQAFEQLARNLPQTVLARHRHSPQAIEALFFGQAGLLEDPLFADAYPWKLQQEYRHLRQLHALTPMDASSWKFLRTRPSNFPTIRIAQFAAVYLRSVHLFSTLIDTQDTDQLKALFEKLPVNSYWNDRYRFDVPSSRHGCQLGRHSIDNLLINMVSGILFAYGKYIGKELYIYRAIALLERLKIEKNSVLAHFSELGIQAEHAAESQALLQMKSFYCDRKRCLECGIGLQLIKYNE</sequence>
<organism evidence="1 2">
    <name type="scientific">Parapedobacter indicus</name>
    <dbReference type="NCBI Taxonomy" id="1477437"/>
    <lineage>
        <taxon>Bacteria</taxon>
        <taxon>Pseudomonadati</taxon>
        <taxon>Bacteroidota</taxon>
        <taxon>Sphingobacteriia</taxon>
        <taxon>Sphingobacteriales</taxon>
        <taxon>Sphingobacteriaceae</taxon>
        <taxon>Parapedobacter</taxon>
    </lineage>
</organism>
<gene>
    <name evidence="1" type="ORF">SAMN05444682_109210</name>
</gene>
<keyword evidence="2" id="KW-1185">Reference proteome</keyword>
<dbReference type="OrthoDB" id="1005072at2"/>
<reference evidence="1 2" key="1">
    <citation type="submission" date="2016-10" db="EMBL/GenBank/DDBJ databases">
        <authorList>
            <person name="de Groot N.N."/>
        </authorList>
    </citation>
    <scope>NUCLEOTIDE SEQUENCE [LARGE SCALE GENOMIC DNA]</scope>
    <source>
        <strain evidence="1 2">RK1</strain>
    </source>
</reference>